<dbReference type="CDD" id="cd17919">
    <property type="entry name" value="DEXHc_Snf"/>
    <property type="match status" value="1"/>
</dbReference>
<dbReference type="Gene3D" id="3.30.40.10">
    <property type="entry name" value="Zinc/RING finger domain, C3HC4 (zinc finger)"/>
    <property type="match status" value="1"/>
</dbReference>
<dbReference type="InterPro" id="IPR027417">
    <property type="entry name" value="P-loop_NTPase"/>
</dbReference>
<dbReference type="CDD" id="cd15566">
    <property type="entry name" value="PHD3_NSD"/>
    <property type="match status" value="1"/>
</dbReference>
<name>A0A9P4G8X7_9PLEO</name>
<dbReference type="SMART" id="SM00490">
    <property type="entry name" value="HELICc"/>
    <property type="match status" value="1"/>
</dbReference>
<dbReference type="PROSITE" id="PS51192">
    <property type="entry name" value="HELICASE_ATP_BIND_1"/>
    <property type="match status" value="1"/>
</dbReference>
<dbReference type="OrthoDB" id="448448at2759"/>
<accession>A0A9P4G8X7</accession>
<dbReference type="Pfam" id="PF00628">
    <property type="entry name" value="PHD"/>
    <property type="match status" value="1"/>
</dbReference>
<sequence length="1303" mass="147670">MAERPRITPASPIPITPKKRGGVLQNLLAMFASQSSAEAATKTRRVSSQESKREDPIVSRDGENKSERHSLPRLDYGLAEDSTADCDEHSASISSPENEPTTTTISVPKGSRARRSKRTREEEGAISEDELALSARPARKSSSRIEAYTQELKMEKRKKERESTGSLRRSTRDRTSTILESDTVPTPSPTRKGRTPLRKLDTARTRLRDDIAHKSKTKANNFLVANKDYFLPLLPPHNHVSKLVAHHNAKPIVEYEELSEQPAGVTAVMKPYQLSGLSYLVHLYNNGFSGILGDEMGLGKTLQTLSLFQYLEELDQKNGLSSEELRPYLVICPLSVLNSWVTEAQRWVPGLRVMRFHGATSERQRLKRVAVGMEDMKGHETTRARDRKASRKAGRKVSKLSTNDQDSTSFKIIVTTYDTFQAEQAWFKHAFVWRYVVLDEGHKIKSSVTQISTALRTISAEYRLILTGTPLQNNLVEMWALLAWLYPDVFIGGTDKLFKESFDLNKGKVNRTTMDNARHLLELIMLRRMKDSPSVNLGLPPKEEVLLYVPLTPMQKFWYTRILTRIDNGMLDELFADGKTKEKAAIEQDMQEDQLLRRIEKQGMDADAKQGGEWEETANIMLEAIAKDQSSAQTKGAWQKLMNLVMQLRKCCSHPYLLPGAAPDPYYISNHIIRASGKFILLEKLLKHTIFDQGKKVLIFSGFTRTLDYCEDLLSLISNHGERFRSLRLDGSTARARRNLDIRLFNQKESDYKVMLLSTRAGGLGINLTSAQDVIFLDEDWNPQITLQAEARAHRIGQTNKVTIYKLCTQGTVEEQMMGRIRKKLYLSAKITESMQNIHGKETLAKTKGRASLTDDMPQMDTSQLKTLVRRGAQTLSHPEIDVNEMVSWDLETMMAKCRDKPADLTVAEGSHSEVDEEKWLSVMERVECAVFEGKRYQRQPNTRVNTNILPDTITREDRRKGKNTTVMIDGYAINKESLNCGDWEAVPTMAGKDPRLAEPVRDKRREFNHEEHCLACFEGSDTGHMVECRSCPRAYHFDCLEPEYQAKVKGFSGFYCSQHNCGDCGKNTTDAGGLIFRCRWCPQGFCEDCLDWDQTDLIGENLPEFELLHEPPTHGGFYIKCPTCIEACEESEEQKAWTKGMEIDYKEQHDLWLQQREETQREFEQREAAVAKLQEATAHHEASAAHTNKESMTADSQFPPRIALNKRPSYITIDDDDEIPSPPALTDTSLPTPALGGSRVSTPKYIEPQQNLNKGKKRTDPGEEGYGETREEKRARLDAQAWSVSEDPLMKGSGYTNGTRFD</sequence>
<dbReference type="InterPro" id="IPR001965">
    <property type="entry name" value="Znf_PHD"/>
</dbReference>
<dbReference type="SMART" id="SM00487">
    <property type="entry name" value="DEXDc"/>
    <property type="match status" value="1"/>
</dbReference>
<dbReference type="FunFam" id="3.40.50.10810:FF:000114">
    <property type="entry name" value="DNA repair protein rad8"/>
    <property type="match status" value="1"/>
</dbReference>
<dbReference type="InterPro" id="IPR001650">
    <property type="entry name" value="Helicase_C-like"/>
</dbReference>
<dbReference type="Gene3D" id="3.40.50.10810">
    <property type="entry name" value="Tandem AAA-ATPase domain"/>
    <property type="match status" value="1"/>
</dbReference>
<evidence type="ECO:0000256" key="3">
    <source>
        <dbReference type="ARBA" id="ARBA00022771"/>
    </source>
</evidence>
<feature type="compositionally biased region" description="Basic and acidic residues" evidence="7">
    <location>
        <begin position="50"/>
        <end position="72"/>
    </location>
</feature>
<dbReference type="InterPro" id="IPR011011">
    <property type="entry name" value="Znf_FYVE_PHD"/>
</dbReference>
<comment type="caution">
    <text evidence="10">The sequence shown here is derived from an EMBL/GenBank/DDBJ whole genome shotgun (WGS) entry which is preliminary data.</text>
</comment>
<keyword evidence="11" id="KW-1185">Reference proteome</keyword>
<keyword evidence="1" id="KW-0479">Metal-binding</keyword>
<dbReference type="Pfam" id="PF00271">
    <property type="entry name" value="Helicase_C"/>
    <property type="match status" value="1"/>
</dbReference>
<evidence type="ECO:0000256" key="5">
    <source>
        <dbReference type="ARBA" id="ARBA00022833"/>
    </source>
</evidence>
<dbReference type="InterPro" id="IPR013083">
    <property type="entry name" value="Znf_RING/FYVE/PHD"/>
</dbReference>
<feature type="compositionally biased region" description="Basic and acidic residues" evidence="7">
    <location>
        <begin position="1268"/>
        <end position="1278"/>
    </location>
</feature>
<keyword evidence="2" id="KW-0547">Nucleotide-binding</keyword>
<dbReference type="EMBL" id="ML976619">
    <property type="protein sequence ID" value="KAF1841232.1"/>
    <property type="molecule type" value="Genomic_DNA"/>
</dbReference>
<dbReference type="InterPro" id="IPR000330">
    <property type="entry name" value="SNF2_N"/>
</dbReference>
<feature type="region of interest" description="Disordered" evidence="7">
    <location>
        <begin position="1172"/>
        <end position="1303"/>
    </location>
</feature>
<dbReference type="PANTHER" id="PTHR10799">
    <property type="entry name" value="SNF2/RAD54 HELICASE FAMILY"/>
    <property type="match status" value="1"/>
</dbReference>
<keyword evidence="6" id="KW-0067">ATP-binding</keyword>
<feature type="compositionally biased region" description="Basic and acidic residues" evidence="7">
    <location>
        <begin position="1178"/>
        <end position="1190"/>
    </location>
</feature>
<keyword evidence="5" id="KW-0862">Zinc</keyword>
<dbReference type="GeneID" id="63851564"/>
<dbReference type="PROSITE" id="PS51194">
    <property type="entry name" value="HELICASE_CTER"/>
    <property type="match status" value="1"/>
</dbReference>
<dbReference type="Gene3D" id="3.40.50.300">
    <property type="entry name" value="P-loop containing nucleotide triphosphate hydrolases"/>
    <property type="match status" value="1"/>
</dbReference>
<dbReference type="SUPFAM" id="SSF57903">
    <property type="entry name" value="FYVE/PHD zinc finger"/>
    <property type="match status" value="1"/>
</dbReference>
<evidence type="ECO:0000313" key="10">
    <source>
        <dbReference type="EMBL" id="KAF1841232.1"/>
    </source>
</evidence>
<gene>
    <name evidence="10" type="ORF">K460DRAFT_371245</name>
</gene>
<dbReference type="SMART" id="SM00249">
    <property type="entry name" value="PHD"/>
    <property type="match status" value="1"/>
</dbReference>
<evidence type="ECO:0000259" key="9">
    <source>
        <dbReference type="PROSITE" id="PS51194"/>
    </source>
</evidence>
<dbReference type="InterPro" id="IPR049730">
    <property type="entry name" value="SNF2/RAD54-like_C"/>
</dbReference>
<feature type="domain" description="Helicase ATP-binding" evidence="8">
    <location>
        <begin position="281"/>
        <end position="488"/>
    </location>
</feature>
<keyword evidence="3" id="KW-0863">Zinc-finger</keyword>
<evidence type="ECO:0000256" key="1">
    <source>
        <dbReference type="ARBA" id="ARBA00022723"/>
    </source>
</evidence>
<dbReference type="Proteomes" id="UP000800039">
    <property type="component" value="Unassembled WGS sequence"/>
</dbReference>
<organism evidence="10 11">
    <name type="scientific">Cucurbitaria berberidis CBS 394.84</name>
    <dbReference type="NCBI Taxonomy" id="1168544"/>
    <lineage>
        <taxon>Eukaryota</taxon>
        <taxon>Fungi</taxon>
        <taxon>Dikarya</taxon>
        <taxon>Ascomycota</taxon>
        <taxon>Pezizomycotina</taxon>
        <taxon>Dothideomycetes</taxon>
        <taxon>Pleosporomycetidae</taxon>
        <taxon>Pleosporales</taxon>
        <taxon>Pleosporineae</taxon>
        <taxon>Cucurbitariaceae</taxon>
        <taxon>Cucurbitaria</taxon>
    </lineage>
</organism>
<dbReference type="InterPro" id="IPR014001">
    <property type="entry name" value="Helicase_ATP-bd"/>
</dbReference>
<evidence type="ECO:0000313" key="11">
    <source>
        <dbReference type="Proteomes" id="UP000800039"/>
    </source>
</evidence>
<keyword evidence="4" id="KW-0378">Hydrolase</keyword>
<dbReference type="InterPro" id="IPR038718">
    <property type="entry name" value="SNF2-like_sf"/>
</dbReference>
<protein>
    <submittedName>
        <fullName evidence="10">ISWI chromatin-remodeling complex ATPase ISW2</fullName>
    </submittedName>
</protein>
<evidence type="ECO:0000256" key="2">
    <source>
        <dbReference type="ARBA" id="ARBA00022741"/>
    </source>
</evidence>
<proteinExistence type="predicted"/>
<dbReference type="GO" id="GO:0016787">
    <property type="term" value="F:hydrolase activity"/>
    <property type="evidence" value="ECO:0007669"/>
    <property type="project" value="UniProtKB-KW"/>
</dbReference>
<evidence type="ECO:0000256" key="7">
    <source>
        <dbReference type="SAM" id="MobiDB-lite"/>
    </source>
</evidence>
<dbReference type="CDD" id="cd18793">
    <property type="entry name" value="SF2_C_SNF"/>
    <property type="match status" value="1"/>
</dbReference>
<feature type="region of interest" description="Disordered" evidence="7">
    <location>
        <begin position="33"/>
        <end position="196"/>
    </location>
</feature>
<dbReference type="SUPFAM" id="SSF52540">
    <property type="entry name" value="P-loop containing nucleoside triphosphate hydrolases"/>
    <property type="match status" value="2"/>
</dbReference>
<evidence type="ECO:0000256" key="4">
    <source>
        <dbReference type="ARBA" id="ARBA00022801"/>
    </source>
</evidence>
<evidence type="ECO:0000259" key="8">
    <source>
        <dbReference type="PROSITE" id="PS51192"/>
    </source>
</evidence>
<feature type="compositionally biased region" description="Basic residues" evidence="7">
    <location>
        <begin position="385"/>
        <end position="398"/>
    </location>
</feature>
<dbReference type="GO" id="GO:0008270">
    <property type="term" value="F:zinc ion binding"/>
    <property type="evidence" value="ECO:0007669"/>
    <property type="project" value="UniProtKB-KW"/>
</dbReference>
<evidence type="ECO:0000256" key="6">
    <source>
        <dbReference type="ARBA" id="ARBA00022840"/>
    </source>
</evidence>
<dbReference type="InterPro" id="IPR019787">
    <property type="entry name" value="Znf_PHD-finger"/>
</dbReference>
<dbReference type="Pfam" id="PF00176">
    <property type="entry name" value="SNF2-rel_dom"/>
    <property type="match status" value="1"/>
</dbReference>
<feature type="region of interest" description="Disordered" evidence="7">
    <location>
        <begin position="377"/>
        <end position="398"/>
    </location>
</feature>
<feature type="domain" description="Helicase C-terminal" evidence="9">
    <location>
        <begin position="681"/>
        <end position="846"/>
    </location>
</feature>
<reference evidence="10" key="1">
    <citation type="submission" date="2020-01" db="EMBL/GenBank/DDBJ databases">
        <authorList>
            <consortium name="DOE Joint Genome Institute"/>
            <person name="Haridas S."/>
            <person name="Albert R."/>
            <person name="Binder M."/>
            <person name="Bloem J."/>
            <person name="Labutti K."/>
            <person name="Salamov A."/>
            <person name="Andreopoulos B."/>
            <person name="Baker S.E."/>
            <person name="Barry K."/>
            <person name="Bills G."/>
            <person name="Bluhm B.H."/>
            <person name="Cannon C."/>
            <person name="Castanera R."/>
            <person name="Culley D.E."/>
            <person name="Daum C."/>
            <person name="Ezra D."/>
            <person name="Gonzalez J.B."/>
            <person name="Henrissat B."/>
            <person name="Kuo A."/>
            <person name="Liang C."/>
            <person name="Lipzen A."/>
            <person name="Lutzoni F."/>
            <person name="Magnuson J."/>
            <person name="Mondo S."/>
            <person name="Nolan M."/>
            <person name="Ohm R."/>
            <person name="Pangilinan J."/>
            <person name="Park H.-J."/>
            <person name="Ramirez L."/>
            <person name="Alfaro M."/>
            <person name="Sun H."/>
            <person name="Tritt A."/>
            <person name="Yoshinaga Y."/>
            <person name="Zwiers L.-H."/>
            <person name="Turgeon B.G."/>
            <person name="Goodwin S.B."/>
            <person name="Spatafora J.W."/>
            <person name="Crous P.W."/>
            <person name="Grigoriev I.V."/>
        </authorList>
    </citation>
    <scope>NUCLEOTIDE SEQUENCE</scope>
    <source>
        <strain evidence="10">CBS 394.84</strain>
    </source>
</reference>
<dbReference type="GO" id="GO:0005524">
    <property type="term" value="F:ATP binding"/>
    <property type="evidence" value="ECO:0007669"/>
    <property type="project" value="InterPro"/>
</dbReference>
<feature type="compositionally biased region" description="Polar residues" evidence="7">
    <location>
        <begin position="91"/>
        <end position="106"/>
    </location>
</feature>
<dbReference type="RefSeq" id="XP_040783795.1">
    <property type="nucleotide sequence ID" value="XM_040934313.1"/>
</dbReference>